<gene>
    <name evidence="2" type="ORF">CKF58_00050</name>
</gene>
<dbReference type="EMBL" id="NRJG01000001">
    <property type="protein sequence ID" value="RIY40824.1"/>
    <property type="molecule type" value="Genomic_DNA"/>
</dbReference>
<dbReference type="InterPro" id="IPR036866">
    <property type="entry name" value="RibonucZ/Hydroxyglut_hydro"/>
</dbReference>
<dbReference type="GO" id="GO:0005737">
    <property type="term" value="C:cytoplasm"/>
    <property type="evidence" value="ECO:0007669"/>
    <property type="project" value="TreeGrafter"/>
</dbReference>
<comment type="caution">
    <text evidence="2">The sequence shown here is derived from an EMBL/GenBank/DDBJ whole genome shotgun (WGS) entry which is preliminary data.</text>
</comment>
<dbReference type="OrthoDB" id="9805728at2"/>
<accession>A0A3A1YWH9</accession>
<evidence type="ECO:0000313" key="3">
    <source>
        <dbReference type="Proteomes" id="UP000265916"/>
    </source>
</evidence>
<evidence type="ECO:0000313" key="2">
    <source>
        <dbReference type="EMBL" id="RIY40824.1"/>
    </source>
</evidence>
<evidence type="ECO:0000259" key="1">
    <source>
        <dbReference type="Pfam" id="PF12706"/>
    </source>
</evidence>
<organism evidence="2 3">
    <name type="scientific">Psittacicella hinzii</name>
    <dbReference type="NCBI Taxonomy" id="2028575"/>
    <lineage>
        <taxon>Bacteria</taxon>
        <taxon>Pseudomonadati</taxon>
        <taxon>Pseudomonadota</taxon>
        <taxon>Gammaproteobacteria</taxon>
        <taxon>Pasteurellales</taxon>
        <taxon>Psittacicellaceae</taxon>
        <taxon>Psittacicella</taxon>
    </lineage>
</organism>
<dbReference type="PANTHER" id="PTHR15032:SF4">
    <property type="entry name" value="N-ACYL-PHOSPHATIDYLETHANOLAMINE-HYDROLYZING PHOSPHOLIPASE D"/>
    <property type="match status" value="1"/>
</dbReference>
<proteinExistence type="predicted"/>
<dbReference type="Gene3D" id="3.60.15.10">
    <property type="entry name" value="Ribonuclease Z/Hydroxyacylglutathione hydrolase-like"/>
    <property type="match status" value="1"/>
</dbReference>
<dbReference type="PANTHER" id="PTHR15032">
    <property type="entry name" value="N-ACYL-PHOSPHATIDYLETHANOLAMINE-HYDROLYZING PHOSPHOLIPASE D"/>
    <property type="match status" value="1"/>
</dbReference>
<dbReference type="SUPFAM" id="SSF56281">
    <property type="entry name" value="Metallo-hydrolase/oxidoreductase"/>
    <property type="match status" value="1"/>
</dbReference>
<dbReference type="InterPro" id="IPR001279">
    <property type="entry name" value="Metallo-B-lactamas"/>
</dbReference>
<name>A0A3A1YWH9_9GAMM</name>
<sequence length="345" mass="39213">MILTFFKYLLLVIIILVLIVWAFLQFNPVFGGKPDAATQARMQAAPNYQDGKFVNLEPTPSLVLKDENGNEIKGLQEQEFIWLGHSTIVGKLNGQTFLTDPVFYSASPVSFVGGKPYPYEYQTTSKDIPAIDVVVLSHDHYDHLEMRTIKEIKDRVGHFVVPLGVKAHLVRWGVDESKITELYWHEHVTLNGVTYTLTPNRHFSGRSLGGQNATLWGSYVITTPDFKLFFSGDGGYGKHFAQIGQEYGPFDAAFIENGEYNEKWPNIHMFPHQSLQAAKDINTPKVVPIHWAKFDLSEHTWREPMDVYFSHKEQVNPTLQVGTPVIGTTFSFKALPTTHWWESLQ</sequence>
<protein>
    <recommendedName>
        <fullName evidence="1">Metallo-beta-lactamase domain-containing protein</fullName>
    </recommendedName>
</protein>
<keyword evidence="3" id="KW-1185">Reference proteome</keyword>
<reference evidence="2 3" key="1">
    <citation type="submission" date="2017-08" db="EMBL/GenBank/DDBJ databases">
        <title>Reclassification of Bisgaard taxon 37 and 44.</title>
        <authorList>
            <person name="Christensen H."/>
        </authorList>
    </citation>
    <scope>NUCLEOTIDE SEQUENCE [LARGE SCALE GENOMIC DNA]</scope>
    <source>
        <strain evidence="2 3">111</strain>
    </source>
</reference>
<feature type="domain" description="Metallo-beta-lactamase" evidence="1">
    <location>
        <begin position="96"/>
        <end position="291"/>
    </location>
</feature>
<dbReference type="Pfam" id="PF12706">
    <property type="entry name" value="Lactamase_B_2"/>
    <property type="match status" value="1"/>
</dbReference>
<dbReference type="AlphaFoldDB" id="A0A3A1YWH9"/>
<dbReference type="Proteomes" id="UP000265916">
    <property type="component" value="Unassembled WGS sequence"/>
</dbReference>